<comment type="caution">
    <text evidence="2">The sequence shown here is derived from an EMBL/GenBank/DDBJ whole genome shotgun (WGS) entry which is preliminary data.</text>
</comment>
<feature type="transmembrane region" description="Helical" evidence="1">
    <location>
        <begin position="273"/>
        <end position="292"/>
    </location>
</feature>
<keyword evidence="3" id="KW-1185">Reference proteome</keyword>
<proteinExistence type="predicted"/>
<protein>
    <submittedName>
        <fullName evidence="2">Putative membrane protein</fullName>
    </submittedName>
</protein>
<feature type="transmembrane region" description="Helical" evidence="1">
    <location>
        <begin position="228"/>
        <end position="249"/>
    </location>
</feature>
<feature type="transmembrane region" description="Helical" evidence="1">
    <location>
        <begin position="41"/>
        <end position="63"/>
    </location>
</feature>
<feature type="transmembrane region" description="Helical" evidence="1">
    <location>
        <begin position="356"/>
        <end position="380"/>
    </location>
</feature>
<feature type="transmembrane region" description="Helical" evidence="1">
    <location>
        <begin position="304"/>
        <end position="325"/>
    </location>
</feature>
<dbReference type="Proteomes" id="UP000295375">
    <property type="component" value="Unassembled WGS sequence"/>
</dbReference>
<organism evidence="2 3">
    <name type="scientific">Permianibacter aggregans</name>
    <dbReference type="NCBI Taxonomy" id="1510150"/>
    <lineage>
        <taxon>Bacteria</taxon>
        <taxon>Pseudomonadati</taxon>
        <taxon>Pseudomonadota</taxon>
        <taxon>Gammaproteobacteria</taxon>
        <taxon>Pseudomonadales</taxon>
        <taxon>Pseudomonadaceae</taxon>
        <taxon>Permianibacter</taxon>
    </lineage>
</organism>
<reference evidence="2 3" key="1">
    <citation type="submission" date="2019-03" db="EMBL/GenBank/DDBJ databases">
        <title>Genomic Encyclopedia of Type Strains, Phase IV (KMG-IV): sequencing the most valuable type-strain genomes for metagenomic binning, comparative biology and taxonomic classification.</title>
        <authorList>
            <person name="Goeker M."/>
        </authorList>
    </citation>
    <scope>NUCLEOTIDE SEQUENCE [LARGE SCALE GENOMIC DNA]</scope>
    <source>
        <strain evidence="2 3">DSM 103792</strain>
    </source>
</reference>
<keyword evidence="1" id="KW-1133">Transmembrane helix</keyword>
<dbReference type="InterPro" id="IPR008537">
    <property type="entry name" value="DUF819"/>
</dbReference>
<dbReference type="OrthoDB" id="653763at2"/>
<evidence type="ECO:0000256" key="1">
    <source>
        <dbReference type="SAM" id="Phobius"/>
    </source>
</evidence>
<dbReference type="Pfam" id="PF05684">
    <property type="entry name" value="DUF819"/>
    <property type="match status" value="1"/>
</dbReference>
<dbReference type="PANTHER" id="PTHR34289">
    <property type="entry name" value="PROTEIN, PUTATIVE (DUF819)-RELATED"/>
    <property type="match status" value="1"/>
</dbReference>
<dbReference type="PANTHER" id="PTHR34289:SF8">
    <property type="entry name" value="DUF819 DOMAIN-CONTAINING PROTEIN"/>
    <property type="match status" value="1"/>
</dbReference>
<keyword evidence="1" id="KW-0472">Membrane</keyword>
<feature type="transmembrane region" description="Helical" evidence="1">
    <location>
        <begin position="386"/>
        <end position="407"/>
    </location>
</feature>
<evidence type="ECO:0000313" key="2">
    <source>
        <dbReference type="EMBL" id="TDQ50690.1"/>
    </source>
</evidence>
<name>A0A4R6UTV9_9GAMM</name>
<dbReference type="AlphaFoldDB" id="A0A4R6UTV9"/>
<evidence type="ECO:0000313" key="3">
    <source>
        <dbReference type="Proteomes" id="UP000295375"/>
    </source>
</evidence>
<dbReference type="RefSeq" id="WP_133588073.1">
    <property type="nucleotide sequence ID" value="NZ_CP037953.1"/>
</dbReference>
<feature type="transmembrane region" description="Helical" evidence="1">
    <location>
        <begin position="170"/>
        <end position="192"/>
    </location>
</feature>
<feature type="transmembrane region" description="Helical" evidence="1">
    <location>
        <begin position="100"/>
        <end position="126"/>
    </location>
</feature>
<dbReference type="EMBL" id="SNYM01000002">
    <property type="protein sequence ID" value="TDQ50690.1"/>
    <property type="molecule type" value="Genomic_DNA"/>
</dbReference>
<feature type="transmembrane region" description="Helical" evidence="1">
    <location>
        <begin position="12"/>
        <end position="29"/>
    </location>
</feature>
<accession>A0A4R6UTV9</accession>
<sequence>MNSAVMFSDDRVVMGLLAVTLGFVFYTSKSSHPLWQKFYKWVPALFMCYFLPSLLNTFQIIDGNASGLYKMAKDYLLPCSLVLLTLSVDLQRLLALGPKALIMFLTATAGIIIGGPLAMLAFTAVMPEHGFTEAGQELWRGMSTVAGSWIGGAANQAAMKETYAVPGDLFSIMVTVDIVVANIWVGILFLFINRAEKMDAWLKADNSSIVELRQTVEKFEKEHHRDTTLADLMVMFALAMGITSLSHWLGGHTASFFGSNFPELKAWSLDSTFLWLVVYATAGGVLLSFTKAKNLEGAGASKVGSAFLYVLIATVGMHMDITAVIKHWQLFFLGMIWIAVHAILLLTVAKLIRAPTFFICVGSQANIGGAASAPVVAAAFHPSLASVGVLMAVFGYVLGTYGAYVCAEMMRLAAGG</sequence>
<keyword evidence="1" id="KW-0812">Transmembrane</keyword>
<feature type="transmembrane region" description="Helical" evidence="1">
    <location>
        <begin position="331"/>
        <end position="349"/>
    </location>
</feature>
<gene>
    <name evidence="2" type="ORF">EV696_102373</name>
</gene>